<dbReference type="SUPFAM" id="SSF53335">
    <property type="entry name" value="S-adenosyl-L-methionine-dependent methyltransferases"/>
    <property type="match status" value="1"/>
</dbReference>
<evidence type="ECO:0000313" key="1">
    <source>
        <dbReference type="EMBL" id="CAJ1377326.1"/>
    </source>
</evidence>
<dbReference type="PANTHER" id="PTHR43836">
    <property type="entry name" value="CATECHOL O-METHYLTRANSFERASE 1-RELATED"/>
    <property type="match status" value="1"/>
</dbReference>
<sequence length="339" mass="37905">MYAWQEPLMSSPAACAGRNVQGMRFGDMHALLWSLGHGLSFGDLWRTFEAWAELDVRADVLDLGVLLMSCERRRDAEKEQQVWRRICERAPLRRDMQEIVAGATRQRVRKEAFIDKERVSLDWAGAQVARHGGHAQHKLAMLVQYVEAHFDGTASDAAEAVMQSVVDFSRQKFNYWLKVAGDAKASLIQAVLQRLSRGKAAAFPGEVRLEMGAYVGFTTLRLAQGGLVLSLEVDPLHVCVARHLLNLGRRAHLAEVCSGQVRDLLPGVLESFGEAAAGLVFMDHRGTRFHEELRLLEATRLLAVPAQLLCDNVLHPGAPVFLWRERQRVTVYSLQDCGN</sequence>
<dbReference type="PANTHER" id="PTHR43836:SF2">
    <property type="entry name" value="CATECHOL O-METHYLTRANSFERASE 1-RELATED"/>
    <property type="match status" value="1"/>
</dbReference>
<dbReference type="Proteomes" id="UP001178507">
    <property type="component" value="Unassembled WGS sequence"/>
</dbReference>
<dbReference type="GO" id="GO:0008171">
    <property type="term" value="F:O-methyltransferase activity"/>
    <property type="evidence" value="ECO:0007669"/>
    <property type="project" value="TreeGrafter"/>
</dbReference>
<dbReference type="InterPro" id="IPR029063">
    <property type="entry name" value="SAM-dependent_MTases_sf"/>
</dbReference>
<organism evidence="1 2">
    <name type="scientific">Effrenium voratum</name>
    <dbReference type="NCBI Taxonomy" id="2562239"/>
    <lineage>
        <taxon>Eukaryota</taxon>
        <taxon>Sar</taxon>
        <taxon>Alveolata</taxon>
        <taxon>Dinophyceae</taxon>
        <taxon>Suessiales</taxon>
        <taxon>Symbiodiniaceae</taxon>
        <taxon>Effrenium</taxon>
    </lineage>
</organism>
<gene>
    <name evidence="1" type="ORF">EVOR1521_LOCUS6158</name>
</gene>
<protein>
    <recommendedName>
        <fullName evidence="3">Methyltransferase</fullName>
    </recommendedName>
</protein>
<evidence type="ECO:0008006" key="3">
    <source>
        <dbReference type="Google" id="ProtNLM"/>
    </source>
</evidence>
<dbReference type="AlphaFoldDB" id="A0AA36MMF6"/>
<accession>A0AA36MMF6</accession>
<dbReference type="EMBL" id="CAUJNA010000454">
    <property type="protein sequence ID" value="CAJ1377326.1"/>
    <property type="molecule type" value="Genomic_DNA"/>
</dbReference>
<proteinExistence type="predicted"/>
<keyword evidence="2" id="KW-1185">Reference proteome</keyword>
<dbReference type="Gene3D" id="3.40.50.150">
    <property type="entry name" value="Vaccinia Virus protein VP39"/>
    <property type="match status" value="1"/>
</dbReference>
<reference evidence="1" key="1">
    <citation type="submission" date="2023-08" db="EMBL/GenBank/DDBJ databases">
        <authorList>
            <person name="Chen Y."/>
            <person name="Shah S."/>
            <person name="Dougan E. K."/>
            <person name="Thang M."/>
            <person name="Chan C."/>
        </authorList>
    </citation>
    <scope>NUCLEOTIDE SEQUENCE</scope>
</reference>
<comment type="caution">
    <text evidence="1">The sequence shown here is derived from an EMBL/GenBank/DDBJ whole genome shotgun (WGS) entry which is preliminary data.</text>
</comment>
<name>A0AA36MMF6_9DINO</name>
<evidence type="ECO:0000313" key="2">
    <source>
        <dbReference type="Proteomes" id="UP001178507"/>
    </source>
</evidence>